<evidence type="ECO:0000256" key="3">
    <source>
        <dbReference type="ARBA" id="ARBA00022801"/>
    </source>
</evidence>
<proteinExistence type="predicted"/>
<feature type="coiled-coil region" evidence="4">
    <location>
        <begin position="163"/>
        <end position="190"/>
    </location>
</feature>
<dbReference type="STRING" id="1293.SH09_13365"/>
<evidence type="ECO:0000256" key="4">
    <source>
        <dbReference type="SAM" id="Coils"/>
    </source>
</evidence>
<protein>
    <submittedName>
        <fullName evidence="6">Peptidase U35</fullName>
    </submittedName>
    <submittedName>
        <fullName evidence="7">Prohead protease</fullName>
    </submittedName>
</protein>
<evidence type="ECO:0000313" key="8">
    <source>
        <dbReference type="Proteomes" id="UP000255277"/>
    </source>
</evidence>
<keyword evidence="3" id="KW-0378">Hydrolase</keyword>
<dbReference type="AlphaFoldDB" id="A0A380FL33"/>
<evidence type="ECO:0000259" key="5">
    <source>
        <dbReference type="Pfam" id="PF04586"/>
    </source>
</evidence>
<dbReference type="Proteomes" id="UP000255277">
    <property type="component" value="Unassembled WGS sequence"/>
</dbReference>
<dbReference type="Proteomes" id="UP000321057">
    <property type="component" value="Unassembled WGS sequence"/>
</dbReference>
<evidence type="ECO:0000256" key="2">
    <source>
        <dbReference type="ARBA" id="ARBA00022670"/>
    </source>
</evidence>
<name>A0A380FL33_STAGA</name>
<accession>A0A380FL33</accession>
<evidence type="ECO:0000256" key="1">
    <source>
        <dbReference type="ARBA" id="ARBA00022612"/>
    </source>
</evidence>
<keyword evidence="1" id="KW-1188">Viral release from host cell</keyword>
<dbReference type="NCBIfam" id="TIGR01543">
    <property type="entry name" value="proheadase_HK97"/>
    <property type="match status" value="1"/>
</dbReference>
<dbReference type="EMBL" id="BKAX01000016">
    <property type="protein sequence ID" value="GEQ07008.1"/>
    <property type="molecule type" value="Genomic_DNA"/>
</dbReference>
<dbReference type="GO" id="GO:0008233">
    <property type="term" value="F:peptidase activity"/>
    <property type="evidence" value="ECO:0007669"/>
    <property type="project" value="UniProtKB-KW"/>
</dbReference>
<keyword evidence="9" id="KW-1185">Reference proteome</keyword>
<reference evidence="6 9" key="2">
    <citation type="submission" date="2019-07" db="EMBL/GenBank/DDBJ databases">
        <title>Whole genome shotgun sequence of Staphylococcus gallinarum NBRC 109767.</title>
        <authorList>
            <person name="Hosoyama A."/>
            <person name="Uohara A."/>
            <person name="Ohji S."/>
            <person name="Ichikawa N."/>
        </authorList>
    </citation>
    <scope>NUCLEOTIDE SEQUENCE [LARGE SCALE GENOMIC DNA]</scope>
    <source>
        <strain evidence="6 9">NBRC 109767</strain>
    </source>
</reference>
<dbReference type="InterPro" id="IPR006433">
    <property type="entry name" value="Prohead_protease"/>
</dbReference>
<feature type="domain" description="Prohead serine protease" evidence="5">
    <location>
        <begin position="12"/>
        <end position="171"/>
    </location>
</feature>
<sequence>MNNIELRSTETIKAVDNEKMIVEGYALRFNTLSNDLGGFVETISPQALESADLSDVRCLIDHDPSKVLGRTTSETLSLKVDDEGLYFRCQLPDTSYSRDLYENIRLGNINQCSFGFILDEDGDTLERREDGLFKRTLRKIKSLFDVSVVTYPAYNDTDVAPALRSIEAIKEQEKEELRKREQEEKRKQTKLLKMQLDLLNLK</sequence>
<dbReference type="Pfam" id="PF04586">
    <property type="entry name" value="Peptidase_S78"/>
    <property type="match status" value="1"/>
</dbReference>
<evidence type="ECO:0000313" key="7">
    <source>
        <dbReference type="EMBL" id="SUM34036.1"/>
    </source>
</evidence>
<reference evidence="7 8" key="1">
    <citation type="submission" date="2018-06" db="EMBL/GenBank/DDBJ databases">
        <authorList>
            <consortium name="Pathogen Informatics"/>
            <person name="Doyle S."/>
        </authorList>
    </citation>
    <scope>NUCLEOTIDE SEQUENCE [LARGE SCALE GENOMIC DNA]</scope>
    <source>
        <strain evidence="7 8">NCTC12195</strain>
    </source>
</reference>
<dbReference type="GO" id="GO:0006508">
    <property type="term" value="P:proteolysis"/>
    <property type="evidence" value="ECO:0007669"/>
    <property type="project" value="UniProtKB-KW"/>
</dbReference>
<evidence type="ECO:0000313" key="9">
    <source>
        <dbReference type="Proteomes" id="UP000321057"/>
    </source>
</evidence>
<gene>
    <name evidence="7" type="ORF">NCTC12195_03544</name>
    <name evidence="6" type="ORF">SGA02_28360</name>
</gene>
<keyword evidence="2 7" id="KW-0645">Protease</keyword>
<evidence type="ECO:0000313" key="6">
    <source>
        <dbReference type="EMBL" id="GEQ07008.1"/>
    </source>
</evidence>
<keyword evidence="4" id="KW-0175">Coiled coil</keyword>
<organism evidence="7 8">
    <name type="scientific">Staphylococcus gallinarum</name>
    <dbReference type="NCBI Taxonomy" id="1293"/>
    <lineage>
        <taxon>Bacteria</taxon>
        <taxon>Bacillati</taxon>
        <taxon>Bacillota</taxon>
        <taxon>Bacilli</taxon>
        <taxon>Bacillales</taxon>
        <taxon>Staphylococcaceae</taxon>
        <taxon>Staphylococcus</taxon>
    </lineage>
</organism>
<dbReference type="EMBL" id="UHDK01000001">
    <property type="protein sequence ID" value="SUM34036.1"/>
    <property type="molecule type" value="Genomic_DNA"/>
</dbReference>
<dbReference type="InterPro" id="IPR054613">
    <property type="entry name" value="Peptidase_S78_dom"/>
</dbReference>